<reference evidence="2 3" key="1">
    <citation type="journal article" date="2017" name="Curr. Biol.">
        <title>Genome architecture and evolution of a unichromosomal asexual nematode.</title>
        <authorList>
            <person name="Fradin H."/>
            <person name="Zegar C."/>
            <person name="Gutwein M."/>
            <person name="Lucas J."/>
            <person name="Kovtun M."/>
            <person name="Corcoran D."/>
            <person name="Baugh L.R."/>
            <person name="Kiontke K."/>
            <person name="Gunsalus K."/>
            <person name="Fitch D.H."/>
            <person name="Piano F."/>
        </authorList>
    </citation>
    <scope>NUCLEOTIDE SEQUENCE [LARGE SCALE GENOMIC DNA]</scope>
    <source>
        <strain evidence="2">PF1309</strain>
    </source>
</reference>
<comment type="caution">
    <text evidence="2">The sequence shown here is derived from an EMBL/GenBank/DDBJ whole genome shotgun (WGS) entry which is preliminary data.</text>
</comment>
<sequence length="101" mass="10887">MSGSSSTTSSRSISRFFRPNNICRYAPWLTALSRVTPDSVNAHLAASDANFFTSGTIARMGRRWPTPKTPAPLPPRARRPATGSRNCWPARASPAAARSNG</sequence>
<keyword evidence="3" id="KW-1185">Reference proteome</keyword>
<evidence type="ECO:0000313" key="2">
    <source>
        <dbReference type="EMBL" id="PAV66169.1"/>
    </source>
</evidence>
<feature type="region of interest" description="Disordered" evidence="1">
    <location>
        <begin position="60"/>
        <end position="101"/>
    </location>
</feature>
<evidence type="ECO:0000256" key="1">
    <source>
        <dbReference type="SAM" id="MobiDB-lite"/>
    </source>
</evidence>
<proteinExistence type="predicted"/>
<dbReference type="AlphaFoldDB" id="A0A2A2JX86"/>
<evidence type="ECO:0000313" key="3">
    <source>
        <dbReference type="Proteomes" id="UP000218231"/>
    </source>
</evidence>
<gene>
    <name evidence="2" type="ORF">WR25_06507</name>
</gene>
<organism evidence="2 3">
    <name type="scientific">Diploscapter pachys</name>
    <dbReference type="NCBI Taxonomy" id="2018661"/>
    <lineage>
        <taxon>Eukaryota</taxon>
        <taxon>Metazoa</taxon>
        <taxon>Ecdysozoa</taxon>
        <taxon>Nematoda</taxon>
        <taxon>Chromadorea</taxon>
        <taxon>Rhabditida</taxon>
        <taxon>Rhabditina</taxon>
        <taxon>Rhabditomorpha</taxon>
        <taxon>Rhabditoidea</taxon>
        <taxon>Rhabditidae</taxon>
        <taxon>Diploscapter</taxon>
    </lineage>
</organism>
<dbReference type="Proteomes" id="UP000218231">
    <property type="component" value="Unassembled WGS sequence"/>
</dbReference>
<name>A0A2A2JX86_9BILA</name>
<protein>
    <submittedName>
        <fullName evidence="2">Uncharacterized protein</fullName>
    </submittedName>
</protein>
<dbReference type="EMBL" id="LIAE01010150">
    <property type="protein sequence ID" value="PAV66169.1"/>
    <property type="molecule type" value="Genomic_DNA"/>
</dbReference>
<feature type="compositionally biased region" description="Low complexity" evidence="1">
    <location>
        <begin position="89"/>
        <end position="101"/>
    </location>
</feature>
<accession>A0A2A2JX86</accession>